<evidence type="ECO:0000256" key="1">
    <source>
        <dbReference type="ARBA" id="ARBA00010566"/>
    </source>
</evidence>
<dbReference type="NCBIfam" id="NF007128">
    <property type="entry name" value="PRK09569.1"/>
    <property type="match status" value="1"/>
</dbReference>
<proteinExistence type="inferred from homology"/>
<dbReference type="PANTHER" id="PTHR11739:SF8">
    <property type="entry name" value="CITRATE SYNTHASE, MITOCHONDRIAL"/>
    <property type="match status" value="1"/>
</dbReference>
<dbReference type="PROSITE" id="PS00480">
    <property type="entry name" value="CITRATE_SYNTHASE"/>
    <property type="match status" value="1"/>
</dbReference>
<keyword evidence="4" id="KW-1185">Reference proteome</keyword>
<gene>
    <name evidence="3" type="ORF">PPRIM_AZ9-3.1.T0120108</name>
</gene>
<reference evidence="3" key="1">
    <citation type="submission" date="2021-01" db="EMBL/GenBank/DDBJ databases">
        <authorList>
            <consortium name="Genoscope - CEA"/>
            <person name="William W."/>
        </authorList>
    </citation>
    <scope>NUCLEOTIDE SEQUENCE</scope>
</reference>
<name>A0A8S1KAS9_PARPR</name>
<comment type="similarity">
    <text evidence="1">Belongs to the citrate synthase family.</text>
</comment>
<sequence>MQVNTRNAVQMFYRSVYNNSHGLLKQRMRELVPVKQALLRDVRKRYGAKEVCKVTVDQAIGGMRNVFGLFYDASLLDAKTGITMRDYNIPELQEYLQKAENGHEPLPEALFWLLCTGDFPSEQEFADVQQEWKQRGQLDSETQKFILSLPKTAHPMTMLSQALLFLQKDSQFQQTYDQGKVSKPQYWEYFYEDAMDLLAKIPRVAALIYRHKYKNGEIISADENLDWAGNYAHMLGYNKFEVRECLRGYLSIHADHEGGNVSAHTTHLVGSALADPYLSYSAGVNGLAGPLHGLANQEVLKWLLEMRESLGENISNEKIQDYVLTTIREGKVIPGYGHAVLRYTDPRFIHQKDFAARHIKDDPLVDLVRQCYHVIPPVLKTIGKIQNPWPNVDAHSGVLLYHYGMKEFQYYTVVFAVSRALGCMANLIWSRAFGLPIERPGSITLRWIEEKFGENQSMK</sequence>
<dbReference type="GO" id="GO:0005759">
    <property type="term" value="C:mitochondrial matrix"/>
    <property type="evidence" value="ECO:0007669"/>
    <property type="project" value="TreeGrafter"/>
</dbReference>
<keyword evidence="2" id="KW-0808">Transferase</keyword>
<dbReference type="GO" id="GO:0046912">
    <property type="term" value="F:acyltransferase activity, acyl groups converted into alkyl on transfer"/>
    <property type="evidence" value="ECO:0007669"/>
    <property type="project" value="InterPro"/>
</dbReference>
<dbReference type="Proteomes" id="UP000688137">
    <property type="component" value="Unassembled WGS sequence"/>
</dbReference>
<dbReference type="Pfam" id="PF00285">
    <property type="entry name" value="Citrate_synt"/>
    <property type="match status" value="1"/>
</dbReference>
<protein>
    <recommendedName>
        <fullName evidence="5">Citrate synthase</fullName>
    </recommendedName>
</protein>
<dbReference type="OMA" id="YTVIFGI"/>
<dbReference type="InterPro" id="IPR019810">
    <property type="entry name" value="Citrate_synthase_AS"/>
</dbReference>
<evidence type="ECO:0000313" key="4">
    <source>
        <dbReference type="Proteomes" id="UP000688137"/>
    </source>
</evidence>
<comment type="caution">
    <text evidence="3">The sequence shown here is derived from an EMBL/GenBank/DDBJ whole genome shotgun (WGS) entry which is preliminary data.</text>
</comment>
<dbReference type="GO" id="GO:0006099">
    <property type="term" value="P:tricarboxylic acid cycle"/>
    <property type="evidence" value="ECO:0007669"/>
    <property type="project" value="TreeGrafter"/>
</dbReference>
<organism evidence="3 4">
    <name type="scientific">Paramecium primaurelia</name>
    <dbReference type="NCBI Taxonomy" id="5886"/>
    <lineage>
        <taxon>Eukaryota</taxon>
        <taxon>Sar</taxon>
        <taxon>Alveolata</taxon>
        <taxon>Ciliophora</taxon>
        <taxon>Intramacronucleata</taxon>
        <taxon>Oligohymenophorea</taxon>
        <taxon>Peniculida</taxon>
        <taxon>Parameciidae</taxon>
        <taxon>Paramecium</taxon>
    </lineage>
</organism>
<dbReference type="CDD" id="cd06103">
    <property type="entry name" value="ScCS-like"/>
    <property type="match status" value="1"/>
</dbReference>
<dbReference type="FunFam" id="1.10.230.10:FF:000001">
    <property type="entry name" value="Citrate synthase"/>
    <property type="match status" value="1"/>
</dbReference>
<dbReference type="GO" id="GO:0005975">
    <property type="term" value="P:carbohydrate metabolic process"/>
    <property type="evidence" value="ECO:0007669"/>
    <property type="project" value="TreeGrafter"/>
</dbReference>
<evidence type="ECO:0000256" key="2">
    <source>
        <dbReference type="ARBA" id="ARBA00022679"/>
    </source>
</evidence>
<accession>A0A8S1KAS9</accession>
<evidence type="ECO:0008006" key="5">
    <source>
        <dbReference type="Google" id="ProtNLM"/>
    </source>
</evidence>
<dbReference type="InterPro" id="IPR002020">
    <property type="entry name" value="Citrate_synthase"/>
</dbReference>
<dbReference type="AlphaFoldDB" id="A0A8S1KAS9"/>
<dbReference type="PANTHER" id="PTHR11739">
    <property type="entry name" value="CITRATE SYNTHASE"/>
    <property type="match status" value="1"/>
</dbReference>
<evidence type="ECO:0000313" key="3">
    <source>
        <dbReference type="EMBL" id="CAD8047798.1"/>
    </source>
</evidence>
<dbReference type="EMBL" id="CAJJDM010000009">
    <property type="protein sequence ID" value="CAD8047798.1"/>
    <property type="molecule type" value="Genomic_DNA"/>
</dbReference>